<dbReference type="HOGENOM" id="CLU_2525197_0_0_5"/>
<protein>
    <submittedName>
        <fullName evidence="1">Uncharacterized protein</fullName>
    </submittedName>
</protein>
<proteinExistence type="predicted"/>
<reference evidence="1 2" key="1">
    <citation type="submission" date="2008-04" db="EMBL/GenBank/DDBJ databases">
        <title>Genome diversity and DNA divergence of Rhizobium etli.</title>
        <authorList>
            <person name="Gonzalez V."/>
            <person name="Acosta J.L."/>
            <person name="Santamaria R.I."/>
            <person name="Bustos P."/>
            <person name="Hernandez-Gonzalez I.L."/>
            <person name="Fernandez J.L."/>
            <person name="Diaz R."/>
            <person name="Flores M."/>
            <person name="Mora J."/>
            <person name="Palacios R."/>
            <person name="Davila G."/>
        </authorList>
    </citation>
    <scope>NUCLEOTIDE SEQUENCE [LARGE SCALE GENOMIC DNA]</scope>
    <source>
        <strain evidence="1 2">CIAT 652</strain>
    </source>
</reference>
<dbReference type="EMBL" id="CP001074">
    <property type="protein sequence ID" value="ACE92042.1"/>
    <property type="molecule type" value="Genomic_DNA"/>
</dbReference>
<dbReference type="Proteomes" id="UP000008817">
    <property type="component" value="Chromosome"/>
</dbReference>
<evidence type="ECO:0000313" key="1">
    <source>
        <dbReference type="EMBL" id="ACE92042.1"/>
    </source>
</evidence>
<accession>B3PUG1</accession>
<dbReference type="AlphaFoldDB" id="B3PUG1"/>
<evidence type="ECO:0000313" key="2">
    <source>
        <dbReference type="Proteomes" id="UP000008817"/>
    </source>
</evidence>
<name>B3PUG1_RHIE6</name>
<sequence length="85" mass="9428">MDYSELYNATKDAFTDALAEHKGRPRLMRIDAFDAEDEDGKPVRVIGVLDDDDAMKFVIIEEDEDGAIFPVPCSSVYRKSAAKAA</sequence>
<organism evidence="1 2">
    <name type="scientific">Rhizobium etli (strain CIAT 652)</name>
    <dbReference type="NCBI Taxonomy" id="491916"/>
    <lineage>
        <taxon>Bacteria</taxon>
        <taxon>Pseudomonadati</taxon>
        <taxon>Pseudomonadota</taxon>
        <taxon>Alphaproteobacteria</taxon>
        <taxon>Hyphomicrobiales</taxon>
        <taxon>Rhizobiaceae</taxon>
        <taxon>Rhizobium/Agrobacterium group</taxon>
        <taxon>Rhizobium</taxon>
    </lineage>
</organism>
<dbReference type="KEGG" id="rec:RHECIAT_CH0003094"/>
<gene>
    <name evidence="1" type="ordered locus">RHECIAT_CH0003094</name>
</gene>